<evidence type="ECO:0000256" key="1">
    <source>
        <dbReference type="SAM" id="Phobius"/>
    </source>
</evidence>
<sequence length="88" mass="9639">MDKRTTDIVCYCTWVGLLIAVLAGNREASRFHLNQSLVLGIFGLLGVIPCVGWVWAVFVAVWWCMGLTGAIRGVERPVPVLGGIRILL</sequence>
<organism evidence="2 3">
    <name type="scientific">Vescimonas coprocola</name>
    <dbReference type="NCBI Taxonomy" id="2714355"/>
    <lineage>
        <taxon>Bacteria</taxon>
        <taxon>Bacillati</taxon>
        <taxon>Bacillota</taxon>
        <taxon>Clostridia</taxon>
        <taxon>Eubacteriales</taxon>
        <taxon>Oscillospiraceae</taxon>
        <taxon>Vescimonas</taxon>
    </lineage>
</organism>
<keyword evidence="1" id="KW-1133">Transmembrane helix</keyword>
<dbReference type="AlphaFoldDB" id="A0A810PZZ6"/>
<dbReference type="EMBL" id="AP023418">
    <property type="protein sequence ID" value="BCK81659.1"/>
    <property type="molecule type" value="Genomic_DNA"/>
</dbReference>
<protein>
    <submittedName>
        <fullName evidence="2">Uncharacterized protein</fullName>
    </submittedName>
</protein>
<dbReference type="Proteomes" id="UP000681035">
    <property type="component" value="Chromosome"/>
</dbReference>
<accession>A0A810PZZ6</accession>
<evidence type="ECO:0000313" key="3">
    <source>
        <dbReference type="Proteomes" id="UP000681035"/>
    </source>
</evidence>
<dbReference type="RefSeq" id="WP_228298352.1">
    <property type="nucleotide sequence ID" value="NZ_AP023418.1"/>
</dbReference>
<feature type="transmembrane region" description="Helical" evidence="1">
    <location>
        <begin position="6"/>
        <end position="25"/>
    </location>
</feature>
<evidence type="ECO:0000313" key="2">
    <source>
        <dbReference type="EMBL" id="BCK81659.1"/>
    </source>
</evidence>
<proteinExistence type="predicted"/>
<reference evidence="2" key="1">
    <citation type="submission" date="2020-09" db="EMBL/GenBank/DDBJ databases">
        <title>New species isolated from human feces.</title>
        <authorList>
            <person name="Kitahara M."/>
            <person name="Shigeno Y."/>
            <person name="Shime M."/>
            <person name="Matsumoto Y."/>
            <person name="Nakamura S."/>
            <person name="Motooka D."/>
            <person name="Fukuoka S."/>
            <person name="Nishikawa H."/>
            <person name="Benno Y."/>
        </authorList>
    </citation>
    <scope>NUCLEOTIDE SEQUENCE</scope>
    <source>
        <strain evidence="2">MM50</strain>
    </source>
</reference>
<keyword evidence="1" id="KW-0472">Membrane</keyword>
<gene>
    <name evidence="2" type="ORF">MM50RIKEN_14220</name>
</gene>
<keyword evidence="3" id="KW-1185">Reference proteome</keyword>
<keyword evidence="1" id="KW-0812">Transmembrane</keyword>
<dbReference type="KEGG" id="vcop:MM50RIKEN_14220"/>
<feature type="transmembrane region" description="Helical" evidence="1">
    <location>
        <begin position="37"/>
        <end position="63"/>
    </location>
</feature>
<name>A0A810PZZ6_9FIRM</name>